<protein>
    <submittedName>
        <fullName evidence="1">Uncharacterized protein</fullName>
    </submittedName>
</protein>
<name>A0A7K1V7Y9_9NOCA</name>
<accession>A0A7K1V7Y9</accession>
<reference evidence="1 2" key="1">
    <citation type="submission" date="2019-12" db="EMBL/GenBank/DDBJ databases">
        <title>Nocardia sp. nov. ET3-3 isolated from soil.</title>
        <authorList>
            <person name="Kanchanasin P."/>
            <person name="Tanasupawat S."/>
            <person name="Yuki M."/>
            <person name="Kudo T."/>
        </authorList>
    </citation>
    <scope>NUCLEOTIDE SEQUENCE [LARGE SCALE GENOMIC DNA]</scope>
    <source>
        <strain evidence="1 2">ET3-3</strain>
    </source>
</reference>
<gene>
    <name evidence="1" type="ORF">GPX89_36760</name>
</gene>
<dbReference type="Proteomes" id="UP000466794">
    <property type="component" value="Unassembled WGS sequence"/>
</dbReference>
<dbReference type="EMBL" id="WRPP01000010">
    <property type="protein sequence ID" value="MVU82774.1"/>
    <property type="molecule type" value="Genomic_DNA"/>
</dbReference>
<proteinExistence type="predicted"/>
<dbReference type="AlphaFoldDB" id="A0A7K1V7Y9"/>
<keyword evidence="2" id="KW-1185">Reference proteome</keyword>
<comment type="caution">
    <text evidence="1">The sequence shown here is derived from an EMBL/GenBank/DDBJ whole genome shotgun (WGS) entry which is preliminary data.</text>
</comment>
<evidence type="ECO:0000313" key="2">
    <source>
        <dbReference type="Proteomes" id="UP000466794"/>
    </source>
</evidence>
<evidence type="ECO:0000313" key="1">
    <source>
        <dbReference type="EMBL" id="MVU82774.1"/>
    </source>
</evidence>
<dbReference type="RefSeq" id="WP_157392340.1">
    <property type="nucleotide sequence ID" value="NZ_WRPP01000010.1"/>
</dbReference>
<sequence length="49" mass="5214">MERLAETVAIGPALDRPAVSHSDSALSWSEMITLFTDAAALDGDQTVRP</sequence>
<organism evidence="1 2">
    <name type="scientific">Nocardia terrae</name>
    <dbReference type="NCBI Taxonomy" id="2675851"/>
    <lineage>
        <taxon>Bacteria</taxon>
        <taxon>Bacillati</taxon>
        <taxon>Actinomycetota</taxon>
        <taxon>Actinomycetes</taxon>
        <taxon>Mycobacteriales</taxon>
        <taxon>Nocardiaceae</taxon>
        <taxon>Nocardia</taxon>
    </lineage>
</organism>